<evidence type="ECO:0000259" key="2">
    <source>
        <dbReference type="Pfam" id="PF17389"/>
    </source>
</evidence>
<keyword evidence="3" id="KW-0378">Hydrolase</keyword>
<dbReference type="OMA" id="GNLCPIQ"/>
<dbReference type="Proteomes" id="UP000070544">
    <property type="component" value="Unassembled WGS sequence"/>
</dbReference>
<protein>
    <submittedName>
        <fullName evidence="3">Glycoside hydrolase family 78 protein</fullName>
    </submittedName>
</protein>
<evidence type="ECO:0000313" key="4">
    <source>
        <dbReference type="Proteomes" id="UP000070544"/>
    </source>
</evidence>
<dbReference type="PANTHER" id="PTHR34987">
    <property type="entry name" value="C, PUTATIVE (AFU_ORTHOLOGUE AFUA_3G02880)-RELATED"/>
    <property type="match status" value="1"/>
</dbReference>
<dbReference type="SUPFAM" id="SSF48208">
    <property type="entry name" value="Six-hairpin glycosidases"/>
    <property type="match status" value="1"/>
</dbReference>
<gene>
    <name evidence="3" type="ORF">M427DRAFT_44859</name>
</gene>
<dbReference type="AlphaFoldDB" id="A0A139AD02"/>
<feature type="domain" description="Alpha-L-rhamnosidase six-hairpin glycosidase" evidence="2">
    <location>
        <begin position="373"/>
        <end position="570"/>
    </location>
</feature>
<reference evidence="3 4" key="1">
    <citation type="journal article" date="2015" name="Genome Biol. Evol.">
        <title>Phylogenomic analyses indicate that early fungi evolved digesting cell walls of algal ancestors of land plants.</title>
        <authorList>
            <person name="Chang Y."/>
            <person name="Wang S."/>
            <person name="Sekimoto S."/>
            <person name="Aerts A.L."/>
            <person name="Choi C."/>
            <person name="Clum A."/>
            <person name="LaButti K.M."/>
            <person name="Lindquist E.A."/>
            <person name="Yee Ngan C."/>
            <person name="Ohm R.A."/>
            <person name="Salamov A.A."/>
            <person name="Grigoriev I.V."/>
            <person name="Spatafora J.W."/>
            <person name="Berbee M.L."/>
        </authorList>
    </citation>
    <scope>NUCLEOTIDE SEQUENCE [LARGE SCALE GENOMIC DNA]</scope>
    <source>
        <strain evidence="3 4">JEL478</strain>
    </source>
</reference>
<keyword evidence="1" id="KW-0732">Signal</keyword>
<dbReference type="PANTHER" id="PTHR34987:SF4">
    <property type="entry name" value="ALPHA-L-RHAMNOSIDASE C-TERMINAL DOMAIN-CONTAINING PROTEIN"/>
    <property type="match status" value="1"/>
</dbReference>
<dbReference type="Gene3D" id="1.50.10.10">
    <property type="match status" value="1"/>
</dbReference>
<dbReference type="OrthoDB" id="10036721at2759"/>
<keyword evidence="4" id="KW-1185">Reference proteome</keyword>
<dbReference type="GO" id="GO:0016787">
    <property type="term" value="F:hydrolase activity"/>
    <property type="evidence" value="ECO:0007669"/>
    <property type="project" value="UniProtKB-KW"/>
</dbReference>
<proteinExistence type="predicted"/>
<accession>A0A139AD02</accession>
<dbReference type="PROSITE" id="PS51257">
    <property type="entry name" value="PROKAR_LIPOPROTEIN"/>
    <property type="match status" value="1"/>
</dbReference>
<dbReference type="GO" id="GO:0005975">
    <property type="term" value="P:carbohydrate metabolic process"/>
    <property type="evidence" value="ECO:0007669"/>
    <property type="project" value="InterPro"/>
</dbReference>
<name>A0A139AD02_GONPJ</name>
<dbReference type="InterPro" id="IPR035396">
    <property type="entry name" value="Bac_rhamnosid6H"/>
</dbReference>
<evidence type="ECO:0000256" key="1">
    <source>
        <dbReference type="SAM" id="SignalP"/>
    </source>
</evidence>
<dbReference type="EMBL" id="KQ965767">
    <property type="protein sequence ID" value="KXS14657.1"/>
    <property type="molecule type" value="Genomic_DNA"/>
</dbReference>
<feature type="signal peptide" evidence="1">
    <location>
        <begin position="1"/>
        <end position="21"/>
    </location>
</feature>
<organism evidence="3 4">
    <name type="scientific">Gonapodya prolifera (strain JEL478)</name>
    <name type="common">Monoblepharis prolifera</name>
    <dbReference type="NCBI Taxonomy" id="1344416"/>
    <lineage>
        <taxon>Eukaryota</taxon>
        <taxon>Fungi</taxon>
        <taxon>Fungi incertae sedis</taxon>
        <taxon>Chytridiomycota</taxon>
        <taxon>Chytridiomycota incertae sedis</taxon>
        <taxon>Monoblepharidomycetes</taxon>
        <taxon>Monoblepharidales</taxon>
        <taxon>Gonapodyaceae</taxon>
        <taxon>Gonapodya</taxon>
    </lineage>
</organism>
<dbReference type="STRING" id="1344416.A0A139AD02"/>
<dbReference type="InterPro" id="IPR008928">
    <property type="entry name" value="6-hairpin_glycosidase_sf"/>
</dbReference>
<evidence type="ECO:0000313" key="3">
    <source>
        <dbReference type="EMBL" id="KXS14657.1"/>
    </source>
</evidence>
<dbReference type="InterPro" id="IPR012341">
    <property type="entry name" value="6hp_glycosidase-like_sf"/>
</dbReference>
<feature type="chain" id="PRO_5007296097" evidence="1">
    <location>
        <begin position="22"/>
        <end position="584"/>
    </location>
</feature>
<dbReference type="Pfam" id="PF17389">
    <property type="entry name" value="Bac_rhamnosid6H"/>
    <property type="match status" value="1"/>
</dbReference>
<sequence>MHETRLLTALVIGVILGCVTATARPEDFTPTGLHVGTKLDPHVSKFATFTLDGTNPLATLAMESKSRKTLTVHSISSLVSNNTFRVETFNVTTTGRLSSFQVQGGQRWQSIRLLNVDQGSVTFTAVRLRASFQSLPSSDLPGYFESDDSELNAIWKLGTRAVQAVCLAPKEQPASWLVDKDGVVVESQRPAVSHLTTELKNYALGFDAQVVRGGLLWGVGWPIVARLGGGILLLLTGSMPASSFLNHDYTALPRNTIDVGFGRVLPNGTTITNQHRFSLPLSVDENTEYRFRTTYRANGDLSVAINSMPVLNVSVASYSAAPESLMGGFGFGAWQDCRARYRNVVATDLLNGTVLYANNLTSTSTSESDAILAEYGVQPNPAGVCPDGAKRDRMMWLRDLYHTVRIVSASTQRWEVLGSTLEAQIQTQLPSGEIALAFPIGYEAGLKVGLRAFGCVGVYHYVRGSGDVAHLRSNWGLWKRTVEYFVAQINGTDGLVHLPNGPFRGGGHGGAASSCITVLVLDKATELAEAAEDAAAAEKRRNTSVELRTTIQSKLWNDERAFFSTQTITTTSPPPGTDCVSSRI</sequence>